<comment type="caution">
    <text evidence="1">The sequence shown here is derived from an EMBL/GenBank/DDBJ whole genome shotgun (WGS) entry which is preliminary data.</text>
</comment>
<evidence type="ECO:0000313" key="1">
    <source>
        <dbReference type="EMBL" id="EXU99328.1"/>
    </source>
</evidence>
<sequence>MSGGNEVSVQADITSIPGAALDTVSFTQGLLRAVSADNVNHNAVIQVQAIGACFQCNGPWAAKVPDLLSRTSCVRLERLSSWIGWEKNDVPAFMSRTAGGRSAALLCCALGSLYSSGQCGMALFDIGRDILPLEQQTSSPIQLGDVCMVLESKLGCLGFGNHFGLQVTRLRQCFWDAGLEIPGDLADKPTETDMHAFLIKFRAALLEESLILHYSGTRSSGTFLSLVLAICPEDVLVEVNGGIIMRGCRDNVIFSISSSPNSQAEIQLETKLNPHTADLHKRHIIVESQHEFNRQLNFSFNGMLSSQLDIAFAMAGANPRVSPKLVVANFIASMAMSFEGKDFYRENSSDFFRAQMLPAQGFRTALGPMYRTIIRDRLEKVLCRPADVLQDPATEHRALKNTISAALPFSHCICGICATGDPWNDEKHPKANTIAGKKWKICPVNTLWSTVGYVMHVALLTLFVEASPNSSMRLQPGLFIHRFGDIYCRLLRRDVYQGQFMVDTIHGDILKFLGRWGTILSEAHERQEEEPPIICSSSSTSTIYPSTLAYPTLSNPWVIQYDLVEGRLHHASDCYDFIICAMPGKKEIKNTARSKAKSSIKQGTITQSGLGEHSSLLMTLRPAIIQGRRALVLRCLIRQVNGTINVNFLDIHLGFMSLTPADGCEHNLSTPLVVSDSAYLVKATSVMEPVPAGKYEIGMTLTHRNKESQFLCCAPDITQLYQGDCCMLCAIIQAKREGYKVVIGGLPSAYHVINDGMAYRNAD</sequence>
<proteinExistence type="predicted"/>
<reference evidence="1 2" key="1">
    <citation type="submission" date="2014-02" db="EMBL/GenBank/DDBJ databases">
        <title>The genome sequence of the entomopathogenic fungus Metarhizium robertsii ARSEF 2575.</title>
        <authorList>
            <person name="Giuliano Garisto Donzelli B."/>
            <person name="Roe B.A."/>
            <person name="Macmil S.L."/>
            <person name="Krasnoff S.B."/>
            <person name="Gibson D.M."/>
        </authorList>
    </citation>
    <scope>NUCLEOTIDE SEQUENCE [LARGE SCALE GENOMIC DNA]</scope>
    <source>
        <strain evidence="1 2">ARSEF 2575</strain>
    </source>
</reference>
<gene>
    <name evidence="1" type="ORF">X797_007463</name>
</gene>
<dbReference type="eggNOG" id="ENOG502SPAQ">
    <property type="taxonomic scope" value="Eukaryota"/>
</dbReference>
<protein>
    <submittedName>
        <fullName evidence="1">Uncharacterized protein</fullName>
    </submittedName>
</protein>
<organism evidence="1 2">
    <name type="scientific">Metarhizium robertsii</name>
    <dbReference type="NCBI Taxonomy" id="568076"/>
    <lineage>
        <taxon>Eukaryota</taxon>
        <taxon>Fungi</taxon>
        <taxon>Dikarya</taxon>
        <taxon>Ascomycota</taxon>
        <taxon>Pezizomycotina</taxon>
        <taxon>Sordariomycetes</taxon>
        <taxon>Hypocreomycetidae</taxon>
        <taxon>Hypocreales</taxon>
        <taxon>Clavicipitaceae</taxon>
        <taxon>Metarhizium</taxon>
    </lineage>
</organism>
<name>A0A014PP67_9HYPO</name>
<accession>A0A014PP67</accession>
<dbReference type="AlphaFoldDB" id="A0A014PP67"/>
<dbReference type="Proteomes" id="UP000030151">
    <property type="component" value="Unassembled WGS sequence"/>
</dbReference>
<dbReference type="EMBL" id="JELW01000019">
    <property type="protein sequence ID" value="EXU99328.1"/>
    <property type="molecule type" value="Genomic_DNA"/>
</dbReference>
<evidence type="ECO:0000313" key="2">
    <source>
        <dbReference type="Proteomes" id="UP000030151"/>
    </source>
</evidence>
<dbReference type="HOGENOM" id="CLU_024750_0_0_1"/>